<dbReference type="SUPFAM" id="SSF103473">
    <property type="entry name" value="MFS general substrate transporter"/>
    <property type="match status" value="1"/>
</dbReference>
<evidence type="ECO:0000256" key="5">
    <source>
        <dbReference type="SAM" id="MobiDB-lite"/>
    </source>
</evidence>
<evidence type="ECO:0000256" key="6">
    <source>
        <dbReference type="SAM" id="Phobius"/>
    </source>
</evidence>
<accession>A0A439D3D7</accession>
<dbReference type="GO" id="GO:0005886">
    <property type="term" value="C:plasma membrane"/>
    <property type="evidence" value="ECO:0007669"/>
    <property type="project" value="TreeGrafter"/>
</dbReference>
<evidence type="ECO:0000313" key="9">
    <source>
        <dbReference type="Proteomes" id="UP000286045"/>
    </source>
</evidence>
<dbReference type="InterPro" id="IPR011701">
    <property type="entry name" value="MFS"/>
</dbReference>
<feature type="transmembrane region" description="Helical" evidence="6">
    <location>
        <begin position="79"/>
        <end position="99"/>
    </location>
</feature>
<feature type="transmembrane region" description="Helical" evidence="6">
    <location>
        <begin position="313"/>
        <end position="331"/>
    </location>
</feature>
<feature type="transmembrane region" description="Helical" evidence="6">
    <location>
        <begin position="182"/>
        <end position="203"/>
    </location>
</feature>
<feature type="transmembrane region" description="Helical" evidence="6">
    <location>
        <begin position="283"/>
        <end position="306"/>
    </location>
</feature>
<dbReference type="Pfam" id="PF07690">
    <property type="entry name" value="MFS_1"/>
    <property type="match status" value="1"/>
</dbReference>
<dbReference type="PANTHER" id="PTHR23501:SF78">
    <property type="entry name" value="MAJOR FACILITATOR SUPERFAMILY (MFS) PROFILE DOMAIN-CONTAINING PROTEIN-RELATED"/>
    <property type="match status" value="1"/>
</dbReference>
<dbReference type="InterPro" id="IPR020846">
    <property type="entry name" value="MFS_dom"/>
</dbReference>
<keyword evidence="9" id="KW-1185">Reference proteome</keyword>
<keyword evidence="3 6" id="KW-1133">Transmembrane helix</keyword>
<evidence type="ECO:0000256" key="3">
    <source>
        <dbReference type="ARBA" id="ARBA00022989"/>
    </source>
</evidence>
<evidence type="ECO:0000313" key="8">
    <source>
        <dbReference type="EMBL" id="RWA08916.1"/>
    </source>
</evidence>
<feature type="transmembrane region" description="Helical" evidence="6">
    <location>
        <begin position="209"/>
        <end position="229"/>
    </location>
</feature>
<feature type="transmembrane region" description="Helical" evidence="6">
    <location>
        <begin position="337"/>
        <end position="359"/>
    </location>
</feature>
<feature type="transmembrane region" description="Helical" evidence="6">
    <location>
        <begin position="241"/>
        <end position="263"/>
    </location>
</feature>
<feature type="transmembrane region" description="Helical" evidence="6">
    <location>
        <begin position="380"/>
        <end position="401"/>
    </location>
</feature>
<evidence type="ECO:0000259" key="7">
    <source>
        <dbReference type="PROSITE" id="PS50850"/>
    </source>
</evidence>
<feature type="domain" description="Major facilitator superfamily (MFS) profile" evidence="7">
    <location>
        <begin position="1"/>
        <end position="462"/>
    </location>
</feature>
<organism evidence="8 9">
    <name type="scientific">Xylaria grammica</name>
    <dbReference type="NCBI Taxonomy" id="363999"/>
    <lineage>
        <taxon>Eukaryota</taxon>
        <taxon>Fungi</taxon>
        <taxon>Dikarya</taxon>
        <taxon>Ascomycota</taxon>
        <taxon>Pezizomycotina</taxon>
        <taxon>Sordariomycetes</taxon>
        <taxon>Xylariomycetidae</taxon>
        <taxon>Xylariales</taxon>
        <taxon>Xylariaceae</taxon>
        <taxon>Xylaria</taxon>
    </lineage>
</organism>
<dbReference type="Proteomes" id="UP000286045">
    <property type="component" value="Unassembled WGS sequence"/>
</dbReference>
<keyword evidence="2 6" id="KW-0812">Transmembrane</keyword>
<keyword evidence="4 6" id="KW-0472">Membrane</keyword>
<reference evidence="8 9" key="1">
    <citation type="submission" date="2018-12" db="EMBL/GenBank/DDBJ databases">
        <title>Draft genome sequence of Xylaria grammica IHI A82.</title>
        <authorList>
            <person name="Buettner E."/>
            <person name="Kellner H."/>
        </authorList>
    </citation>
    <scope>NUCLEOTIDE SEQUENCE [LARGE SCALE GENOMIC DNA]</scope>
    <source>
        <strain evidence="8 9">IHI A82</strain>
    </source>
</reference>
<proteinExistence type="predicted"/>
<feature type="region of interest" description="Disordered" evidence="5">
    <location>
        <begin position="470"/>
        <end position="515"/>
    </location>
</feature>
<evidence type="ECO:0000256" key="4">
    <source>
        <dbReference type="ARBA" id="ARBA00023136"/>
    </source>
</evidence>
<feature type="transmembrane region" description="Helical" evidence="6">
    <location>
        <begin position="141"/>
        <end position="161"/>
    </location>
</feature>
<feature type="transmembrane region" description="Helical" evidence="6">
    <location>
        <begin position="438"/>
        <end position="457"/>
    </location>
</feature>
<dbReference type="EMBL" id="RYZI01000178">
    <property type="protein sequence ID" value="RWA08916.1"/>
    <property type="molecule type" value="Genomic_DNA"/>
</dbReference>
<protein>
    <recommendedName>
        <fullName evidence="7">Major facilitator superfamily (MFS) profile domain-containing protein</fullName>
    </recommendedName>
</protein>
<dbReference type="AlphaFoldDB" id="A0A439D3D7"/>
<dbReference type="Gene3D" id="1.20.1250.20">
    <property type="entry name" value="MFS general substrate transporter like domains"/>
    <property type="match status" value="2"/>
</dbReference>
<gene>
    <name evidence="8" type="ORF">EKO27_g6185</name>
</gene>
<dbReference type="PANTHER" id="PTHR23501">
    <property type="entry name" value="MAJOR FACILITATOR SUPERFAMILY"/>
    <property type="match status" value="1"/>
</dbReference>
<evidence type="ECO:0000256" key="1">
    <source>
        <dbReference type="ARBA" id="ARBA00004141"/>
    </source>
</evidence>
<dbReference type="InterPro" id="IPR036259">
    <property type="entry name" value="MFS_trans_sf"/>
</dbReference>
<dbReference type="GO" id="GO:0022857">
    <property type="term" value="F:transmembrane transporter activity"/>
    <property type="evidence" value="ECO:0007669"/>
    <property type="project" value="InterPro"/>
</dbReference>
<feature type="transmembrane region" description="Helical" evidence="6">
    <location>
        <begin position="111"/>
        <end position="135"/>
    </location>
</feature>
<dbReference type="PROSITE" id="PS50850">
    <property type="entry name" value="MFS"/>
    <property type="match status" value="1"/>
</dbReference>
<sequence>MTSSQRTAERSLHNQMNILPKKELILVFSSLAIAQLVSFIDQNGIGVTLPIMRATFMPKTLFRGPARLPSSRIRRFKCLFRGFAGIGGGGVANLTTIIVSDIVTLEQRGYFQGIIGSCVGLGNIIGPFLAAAFITHASWRAFFWTTAPLAAIAGAISFYMLPSMPPMLRFKDNVKKIDYGGVLLSSIGIIFLSVPISGIGAYFSSTSSMTISMLVIGAASLVLFILWEWKVARLPMIPTQIFSPVVCILLGQNFLLGGVYQTYLYYLPLYLQNVRGYSVLRSAGAIAVMVGVQAVFSSLSGLYITYFKRWKEVLCTGFGLWTLGAGLLLLYKRDTSLGSIIGPLIILGIGIGCTFQPTIIALQAHVTQSRRAVIISNRNFFRCAGGATGLALSAATLQTSLKRSLPTNYLANNAYTPPKIQGPGSNAVLDAYTAASRAVFILQLPLVVVCLLGCLFLKDHGLKFLEEDNGEGCEGPGDNNHDSRSTKKTAVTPDSSQVIMGQLAANENTSRSREA</sequence>
<feature type="transmembrane region" description="Helical" evidence="6">
    <location>
        <begin position="24"/>
        <end position="40"/>
    </location>
</feature>
<comment type="subcellular location">
    <subcellularLocation>
        <location evidence="1">Membrane</location>
        <topology evidence="1">Multi-pass membrane protein</topology>
    </subcellularLocation>
</comment>
<comment type="caution">
    <text evidence="8">The sequence shown here is derived from an EMBL/GenBank/DDBJ whole genome shotgun (WGS) entry which is preliminary data.</text>
</comment>
<evidence type="ECO:0000256" key="2">
    <source>
        <dbReference type="ARBA" id="ARBA00022692"/>
    </source>
</evidence>
<name>A0A439D3D7_9PEZI</name>
<feature type="compositionally biased region" description="Polar residues" evidence="5">
    <location>
        <begin position="488"/>
        <end position="509"/>
    </location>
</feature>